<feature type="compositionally biased region" description="Low complexity" evidence="5">
    <location>
        <begin position="225"/>
        <end position="237"/>
    </location>
</feature>
<dbReference type="NCBIfam" id="TIGR00231">
    <property type="entry name" value="small_GTP"/>
    <property type="match status" value="1"/>
</dbReference>
<evidence type="ECO:0000313" key="7">
    <source>
        <dbReference type="Proteomes" id="UP001497472"/>
    </source>
</evidence>
<evidence type="ECO:0000313" key="6">
    <source>
        <dbReference type="EMBL" id="CAK1551826.1"/>
    </source>
</evidence>
<dbReference type="EC" id="3.6.5.2" evidence="2"/>
<dbReference type="PROSITE" id="PS51419">
    <property type="entry name" value="RAB"/>
    <property type="match status" value="1"/>
</dbReference>
<evidence type="ECO:0000256" key="4">
    <source>
        <dbReference type="ARBA" id="ARBA00048098"/>
    </source>
</evidence>
<dbReference type="Gene3D" id="3.40.50.300">
    <property type="entry name" value="P-loop containing nucleotide triphosphate hydrolases"/>
    <property type="match status" value="1"/>
</dbReference>
<dbReference type="InterPro" id="IPR051065">
    <property type="entry name" value="Ras-related_GTPase"/>
</dbReference>
<reference evidence="6 7" key="1">
    <citation type="submission" date="2023-11" db="EMBL/GenBank/DDBJ databases">
        <authorList>
            <person name="Okamura Y."/>
        </authorList>
    </citation>
    <scope>NUCLEOTIDE SEQUENCE [LARGE SCALE GENOMIC DNA]</scope>
</reference>
<dbReference type="InterPro" id="IPR001806">
    <property type="entry name" value="Small_GTPase"/>
</dbReference>
<dbReference type="SUPFAM" id="SSF52540">
    <property type="entry name" value="P-loop containing nucleoside triphosphate hydrolases"/>
    <property type="match status" value="1"/>
</dbReference>
<keyword evidence="7" id="KW-1185">Reference proteome</keyword>
<dbReference type="GO" id="GO:0005525">
    <property type="term" value="F:GTP binding"/>
    <property type="evidence" value="ECO:0007669"/>
    <property type="project" value="InterPro"/>
</dbReference>
<feature type="region of interest" description="Disordered" evidence="5">
    <location>
        <begin position="254"/>
        <end position="318"/>
    </location>
</feature>
<gene>
    <name evidence="6" type="ORF">LNINA_LOCUS10929</name>
</gene>
<evidence type="ECO:0000256" key="2">
    <source>
        <dbReference type="ARBA" id="ARBA00011984"/>
    </source>
</evidence>
<dbReference type="GO" id="GO:0003925">
    <property type="term" value="F:G protein activity"/>
    <property type="evidence" value="ECO:0007669"/>
    <property type="project" value="UniProtKB-EC"/>
</dbReference>
<dbReference type="InterPro" id="IPR027417">
    <property type="entry name" value="P-loop_NTPase"/>
</dbReference>
<evidence type="ECO:0000256" key="1">
    <source>
        <dbReference type="ARBA" id="ARBA00008344"/>
    </source>
</evidence>
<accession>A0AAV1JSG9</accession>
<dbReference type="Proteomes" id="UP001497472">
    <property type="component" value="Unassembled WGS sequence"/>
</dbReference>
<dbReference type="EMBL" id="CAVLEF010000132">
    <property type="protein sequence ID" value="CAK1551826.1"/>
    <property type="molecule type" value="Genomic_DNA"/>
</dbReference>
<dbReference type="PRINTS" id="PR00449">
    <property type="entry name" value="RASTRNSFRMNG"/>
</dbReference>
<dbReference type="SMART" id="SM00175">
    <property type="entry name" value="RAB"/>
    <property type="match status" value="1"/>
</dbReference>
<organism evidence="6 7">
    <name type="scientific">Leptosia nina</name>
    <dbReference type="NCBI Taxonomy" id="320188"/>
    <lineage>
        <taxon>Eukaryota</taxon>
        <taxon>Metazoa</taxon>
        <taxon>Ecdysozoa</taxon>
        <taxon>Arthropoda</taxon>
        <taxon>Hexapoda</taxon>
        <taxon>Insecta</taxon>
        <taxon>Pterygota</taxon>
        <taxon>Neoptera</taxon>
        <taxon>Endopterygota</taxon>
        <taxon>Lepidoptera</taxon>
        <taxon>Glossata</taxon>
        <taxon>Ditrysia</taxon>
        <taxon>Papilionoidea</taxon>
        <taxon>Pieridae</taxon>
        <taxon>Pierinae</taxon>
        <taxon>Leptosia</taxon>
    </lineage>
</organism>
<dbReference type="InterPro" id="IPR005225">
    <property type="entry name" value="Small_GTP-bd"/>
</dbReference>
<dbReference type="SMART" id="SM00174">
    <property type="entry name" value="RHO"/>
    <property type="match status" value="1"/>
</dbReference>
<feature type="region of interest" description="Disordered" evidence="5">
    <location>
        <begin position="211"/>
        <end position="237"/>
    </location>
</feature>
<sequence>MVSMSSSITSPRTSLAKFVLCPKSKPFKIMVLGQSGVGKSALVVRFITRRFIGEYDPNLEKIYTFQTVIDNETVYFEILDSAGDPQRCENLESHIKWAEAFILVYSVTDKCSFDECHRLKFLINYNKRRRRLASSVKDSIHETPVVLVGNKVDQTGDRMVTTEEGQRRSKEIGCVCFHEISVRESIEQVYGVFRDARRFWRVGSKYSRGRSESDIQTSALGRPLSRAASDTTDSSTVTATSLCRRWTEFDLEEEQQRDIIRSDSTSSTEAIDEFRARASTDSRLPPRPTRSRHPPTRPLPIPVRRMSVAMRGNSSSTY</sequence>
<comment type="similarity">
    <text evidence="1">Belongs to the small GTPase superfamily. Ras family.</text>
</comment>
<proteinExistence type="inferred from homology"/>
<comment type="caution">
    <text evidence="6">The sequence shown here is derived from an EMBL/GenBank/DDBJ whole genome shotgun (WGS) entry which is preliminary data.</text>
</comment>
<dbReference type="SMART" id="SM00173">
    <property type="entry name" value="RAS"/>
    <property type="match status" value="1"/>
</dbReference>
<keyword evidence="3" id="KW-0378">Hydrolase</keyword>
<evidence type="ECO:0000256" key="3">
    <source>
        <dbReference type="ARBA" id="ARBA00022801"/>
    </source>
</evidence>
<dbReference type="PANTHER" id="PTHR45704">
    <property type="entry name" value="RAS-LIKE FAMILY MEMBER 11"/>
    <property type="match status" value="1"/>
</dbReference>
<comment type="catalytic activity">
    <reaction evidence="4">
        <text>GTP + H2O = GDP + phosphate + H(+)</text>
        <dbReference type="Rhea" id="RHEA:19669"/>
        <dbReference type="ChEBI" id="CHEBI:15377"/>
        <dbReference type="ChEBI" id="CHEBI:15378"/>
        <dbReference type="ChEBI" id="CHEBI:37565"/>
        <dbReference type="ChEBI" id="CHEBI:43474"/>
        <dbReference type="ChEBI" id="CHEBI:58189"/>
        <dbReference type="EC" id="3.6.5.2"/>
    </reaction>
</comment>
<protein>
    <recommendedName>
        <fullName evidence="2">small monomeric GTPase</fullName>
        <ecNumber evidence="2">3.6.5.2</ecNumber>
    </recommendedName>
</protein>
<name>A0AAV1JSG9_9NEOP</name>
<dbReference type="Pfam" id="PF00071">
    <property type="entry name" value="Ras"/>
    <property type="match status" value="1"/>
</dbReference>
<dbReference type="AlphaFoldDB" id="A0AAV1JSG9"/>
<dbReference type="PROSITE" id="PS51421">
    <property type="entry name" value="RAS"/>
    <property type="match status" value="1"/>
</dbReference>
<evidence type="ECO:0000256" key="5">
    <source>
        <dbReference type="SAM" id="MobiDB-lite"/>
    </source>
</evidence>